<evidence type="ECO:0000313" key="4">
    <source>
        <dbReference type="Proteomes" id="UP000467841"/>
    </source>
</evidence>
<accession>A0A6D2HMW5</accession>
<dbReference type="AlphaFoldDB" id="A0A6D2HMW5"/>
<dbReference type="InterPro" id="IPR055411">
    <property type="entry name" value="LRR_FXL15/At3g58940/PEG3-like"/>
</dbReference>
<dbReference type="SMART" id="SM00579">
    <property type="entry name" value="FBD"/>
    <property type="match status" value="1"/>
</dbReference>
<keyword evidence="4" id="KW-1185">Reference proteome</keyword>
<dbReference type="Pfam" id="PF24758">
    <property type="entry name" value="LRR_At5g56370"/>
    <property type="match status" value="1"/>
</dbReference>
<sequence length="464" mass="53602">MAEYGKAERGTPTVVSHILSFLPKTKEAASTSVLAKRWRNLFAFVPSLDLDDSDFLSPKRSKREKDGAVQCFMDFVDRVLALQDVSPIKAFSLKVKTGVDPYRVDRWILNVLRRGVSHLGLFLEFKEDYSLPYEISVSKTLVELKTGYGVDLDAWDDDMFLPMLKTLVLDTVKFGRGQFQTLLPACPALEELELLDMVWRDRNVIISSSRLKYLKITSEDGSLGTFSLDAPNLVVLDYGDFAEEDYPLLNLQNVVQVELNFPHADYRGDRARENVRKLIHSIRKAKMFHISPRYFELLSFCLSNTMPVREKLTVLHPRTLIKPLQGWQAMPLLLRNSPHLEILFFEDLLHLVTQTCGDVCDCLSTRDKGRSLMSSPVKKIFVSRFRGTIREVHMIKHFLNYCPSLEEMEITPERDEPTMLEIPRWLGVVEDTLMHYNETSSCNVIFWVPDVLYRKWIRQWSLRG</sequence>
<evidence type="ECO:0000259" key="1">
    <source>
        <dbReference type="SMART" id="SM00579"/>
    </source>
</evidence>
<dbReference type="PANTHER" id="PTHR31293:SF16">
    <property type="entry name" value="RNI-LIKE SUPERFAMILY PROTEIN"/>
    <property type="match status" value="1"/>
</dbReference>
<dbReference type="InterPro" id="IPR006566">
    <property type="entry name" value="FBD"/>
</dbReference>
<dbReference type="OrthoDB" id="612216at2759"/>
<evidence type="ECO:0000313" key="3">
    <source>
        <dbReference type="EMBL" id="CAA7059132.1"/>
    </source>
</evidence>
<dbReference type="EMBL" id="CACVBM020000244">
    <property type="protein sequence ID" value="CAA7016743.1"/>
    <property type="molecule type" value="Genomic_DNA"/>
</dbReference>
<reference evidence="2 4" key="1">
    <citation type="submission" date="2020-01" db="EMBL/GenBank/DDBJ databases">
        <authorList>
            <person name="Mishra B."/>
        </authorList>
    </citation>
    <scope>NUCLEOTIDE SEQUENCE [LARGE SCALE GENOMIC DNA]</scope>
</reference>
<evidence type="ECO:0000313" key="2">
    <source>
        <dbReference type="EMBL" id="CAA7016743.1"/>
    </source>
</evidence>
<proteinExistence type="predicted"/>
<feature type="domain" description="FBD" evidence="1">
    <location>
        <begin position="370"/>
        <end position="447"/>
    </location>
</feature>
<dbReference type="EMBL" id="CACVBM020001753">
    <property type="protein sequence ID" value="CAA7059132.1"/>
    <property type="molecule type" value="Genomic_DNA"/>
</dbReference>
<dbReference type="PANTHER" id="PTHR31293">
    <property type="entry name" value="RNI-LIKE SUPERFAMILY PROTEIN"/>
    <property type="match status" value="1"/>
</dbReference>
<gene>
    <name evidence="2" type="ORF">MERR_LOCUS3978</name>
    <name evidence="3" type="ORF">MERR_LOCUS46368</name>
</gene>
<protein>
    <recommendedName>
        <fullName evidence="1">FBD domain-containing protein</fullName>
    </recommendedName>
</protein>
<organism evidence="2 4">
    <name type="scientific">Microthlaspi erraticum</name>
    <dbReference type="NCBI Taxonomy" id="1685480"/>
    <lineage>
        <taxon>Eukaryota</taxon>
        <taxon>Viridiplantae</taxon>
        <taxon>Streptophyta</taxon>
        <taxon>Embryophyta</taxon>
        <taxon>Tracheophyta</taxon>
        <taxon>Spermatophyta</taxon>
        <taxon>Magnoliopsida</taxon>
        <taxon>eudicotyledons</taxon>
        <taxon>Gunneridae</taxon>
        <taxon>Pentapetalae</taxon>
        <taxon>rosids</taxon>
        <taxon>malvids</taxon>
        <taxon>Brassicales</taxon>
        <taxon>Brassicaceae</taxon>
        <taxon>Coluteocarpeae</taxon>
        <taxon>Microthlaspi</taxon>
    </lineage>
</organism>
<dbReference type="Proteomes" id="UP000467841">
    <property type="component" value="Unassembled WGS sequence"/>
</dbReference>
<dbReference type="InterPro" id="IPR055294">
    <property type="entry name" value="FBL60-like"/>
</dbReference>
<name>A0A6D2HMW5_9BRAS</name>